<dbReference type="SMART" id="SM00895">
    <property type="entry name" value="FCD"/>
    <property type="match status" value="1"/>
</dbReference>
<dbReference type="Gene3D" id="1.10.10.10">
    <property type="entry name" value="Winged helix-like DNA-binding domain superfamily/Winged helix DNA-binding domain"/>
    <property type="match status" value="1"/>
</dbReference>
<dbReference type="InterPro" id="IPR036388">
    <property type="entry name" value="WH-like_DNA-bd_sf"/>
</dbReference>
<dbReference type="PROSITE" id="PS50949">
    <property type="entry name" value="HTH_GNTR"/>
    <property type="match status" value="1"/>
</dbReference>
<feature type="domain" description="HTH gntR-type" evidence="4">
    <location>
        <begin position="8"/>
        <end position="78"/>
    </location>
</feature>
<evidence type="ECO:0000256" key="2">
    <source>
        <dbReference type="ARBA" id="ARBA00023125"/>
    </source>
</evidence>
<evidence type="ECO:0000259" key="4">
    <source>
        <dbReference type="PROSITE" id="PS50949"/>
    </source>
</evidence>
<protein>
    <submittedName>
        <fullName evidence="5">FadR family transcriptional regulator</fullName>
    </submittedName>
</protein>
<dbReference type="Pfam" id="PF00392">
    <property type="entry name" value="GntR"/>
    <property type="match status" value="1"/>
</dbReference>
<proteinExistence type="predicted"/>
<dbReference type="PANTHER" id="PTHR43537:SF5">
    <property type="entry name" value="UXU OPERON TRANSCRIPTIONAL REGULATOR"/>
    <property type="match status" value="1"/>
</dbReference>
<evidence type="ECO:0000256" key="1">
    <source>
        <dbReference type="ARBA" id="ARBA00023015"/>
    </source>
</evidence>
<organism evidence="5 6">
    <name type="scientific">Kineosporia corallincola</name>
    <dbReference type="NCBI Taxonomy" id="2835133"/>
    <lineage>
        <taxon>Bacteria</taxon>
        <taxon>Bacillati</taxon>
        <taxon>Actinomycetota</taxon>
        <taxon>Actinomycetes</taxon>
        <taxon>Kineosporiales</taxon>
        <taxon>Kineosporiaceae</taxon>
        <taxon>Kineosporia</taxon>
    </lineage>
</organism>
<comment type="caution">
    <text evidence="5">The sequence shown here is derived from an EMBL/GenBank/DDBJ whole genome shotgun (WGS) entry which is preliminary data.</text>
</comment>
<dbReference type="PRINTS" id="PR00035">
    <property type="entry name" value="HTHGNTR"/>
</dbReference>
<dbReference type="InterPro" id="IPR008920">
    <property type="entry name" value="TF_FadR/GntR_C"/>
</dbReference>
<dbReference type="Proteomes" id="UP001197247">
    <property type="component" value="Unassembled WGS sequence"/>
</dbReference>
<dbReference type="Pfam" id="PF07729">
    <property type="entry name" value="FCD"/>
    <property type="match status" value="1"/>
</dbReference>
<evidence type="ECO:0000313" key="6">
    <source>
        <dbReference type="Proteomes" id="UP001197247"/>
    </source>
</evidence>
<evidence type="ECO:0000256" key="3">
    <source>
        <dbReference type="ARBA" id="ARBA00023163"/>
    </source>
</evidence>
<dbReference type="InterPro" id="IPR000524">
    <property type="entry name" value="Tscrpt_reg_HTH_GntR"/>
</dbReference>
<keyword evidence="2" id="KW-0238">DNA-binding</keyword>
<keyword evidence="6" id="KW-1185">Reference proteome</keyword>
<dbReference type="SUPFAM" id="SSF46785">
    <property type="entry name" value="Winged helix' DNA-binding domain"/>
    <property type="match status" value="1"/>
</dbReference>
<dbReference type="SUPFAM" id="SSF48008">
    <property type="entry name" value="GntR ligand-binding domain-like"/>
    <property type="match status" value="1"/>
</dbReference>
<accession>A0ABS5TKR3</accession>
<dbReference type="PANTHER" id="PTHR43537">
    <property type="entry name" value="TRANSCRIPTIONAL REGULATOR, GNTR FAMILY"/>
    <property type="match status" value="1"/>
</dbReference>
<dbReference type="InterPro" id="IPR036390">
    <property type="entry name" value="WH_DNA-bd_sf"/>
</dbReference>
<name>A0ABS5TKR3_9ACTN</name>
<keyword evidence="1" id="KW-0805">Transcription regulation</keyword>
<dbReference type="CDD" id="cd07377">
    <property type="entry name" value="WHTH_GntR"/>
    <property type="match status" value="1"/>
</dbReference>
<keyword evidence="3" id="KW-0804">Transcription</keyword>
<dbReference type="SMART" id="SM00345">
    <property type="entry name" value="HTH_GNTR"/>
    <property type="match status" value="1"/>
</dbReference>
<reference evidence="5 6" key="1">
    <citation type="submission" date="2021-05" db="EMBL/GenBank/DDBJ databases">
        <title>Kineosporia and Streptomyces sp. nov. two new marine actinobacteria isolated from Coral.</title>
        <authorList>
            <person name="Buangrab K."/>
            <person name="Sutthacheep M."/>
            <person name="Yeemin T."/>
            <person name="Harunari E."/>
            <person name="Igarashi Y."/>
            <person name="Kanchanasin P."/>
            <person name="Tanasupawat S."/>
            <person name="Phongsopitanun W."/>
        </authorList>
    </citation>
    <scope>NUCLEOTIDE SEQUENCE [LARGE SCALE GENOMIC DNA]</scope>
    <source>
        <strain evidence="5 6">J2-2</strain>
    </source>
</reference>
<dbReference type="Gene3D" id="1.20.120.530">
    <property type="entry name" value="GntR ligand-binding domain-like"/>
    <property type="match status" value="1"/>
</dbReference>
<gene>
    <name evidence="5" type="ORF">KIH74_22320</name>
</gene>
<evidence type="ECO:0000313" key="5">
    <source>
        <dbReference type="EMBL" id="MBT0771692.1"/>
    </source>
</evidence>
<dbReference type="EMBL" id="JAHBAY010000009">
    <property type="protein sequence ID" value="MBT0771692.1"/>
    <property type="molecule type" value="Genomic_DNA"/>
</dbReference>
<dbReference type="InterPro" id="IPR011711">
    <property type="entry name" value="GntR_C"/>
</dbReference>
<dbReference type="RefSeq" id="WP_214158055.1">
    <property type="nucleotide sequence ID" value="NZ_JAHBAY010000009.1"/>
</dbReference>
<sequence length="238" mass="26764">MPTTEPRLLEYERVAGELRRMIVDGELRPGDRLPAEGELTARMRVSRGTLREALRVLSAQKLLTSARGMNGGTFIAEPSPDDVAGYLETSLTLLSRGRVTAAHLLEMRSQLEVPAAELAARRRDDEDLRRLEASVTGMTEAPDPARLRMNSEFHMLVLRAAGNPVLDMMARPVFTVLRERFGRDQLEPDFWGRVAAEHAEILQHVRDRNSRGARRAMRTHLAGLKETYTRIDVSRLGD</sequence>